<protein>
    <submittedName>
        <fullName evidence="1">Uncharacterized protein</fullName>
    </submittedName>
</protein>
<dbReference type="EMBL" id="BPLQ01013878">
    <property type="protein sequence ID" value="GIY75560.1"/>
    <property type="molecule type" value="Genomic_DNA"/>
</dbReference>
<dbReference type="AlphaFoldDB" id="A0AAV4W0D9"/>
<name>A0AAV4W0D9_9ARAC</name>
<comment type="caution">
    <text evidence="1">The sequence shown here is derived from an EMBL/GenBank/DDBJ whole genome shotgun (WGS) entry which is preliminary data.</text>
</comment>
<dbReference type="Proteomes" id="UP001054837">
    <property type="component" value="Unassembled WGS sequence"/>
</dbReference>
<keyword evidence="2" id="KW-1185">Reference proteome</keyword>
<accession>A0AAV4W0D9</accession>
<gene>
    <name evidence="1" type="ORF">CDAR_175161</name>
</gene>
<proteinExistence type="predicted"/>
<sequence>MSFTSVDKTVLIWNQLLGFELGMSGLRVNSNALSILLNRTRIHQAYGIHLTWCPRRPQKAWHVLRPASRLSSTNWRVTMRAMKSAPRSKRAVLQVLARGRRRVQLDFVRAPPLAFLSY</sequence>
<evidence type="ECO:0000313" key="2">
    <source>
        <dbReference type="Proteomes" id="UP001054837"/>
    </source>
</evidence>
<evidence type="ECO:0000313" key="1">
    <source>
        <dbReference type="EMBL" id="GIY75560.1"/>
    </source>
</evidence>
<organism evidence="1 2">
    <name type="scientific">Caerostris darwini</name>
    <dbReference type="NCBI Taxonomy" id="1538125"/>
    <lineage>
        <taxon>Eukaryota</taxon>
        <taxon>Metazoa</taxon>
        <taxon>Ecdysozoa</taxon>
        <taxon>Arthropoda</taxon>
        <taxon>Chelicerata</taxon>
        <taxon>Arachnida</taxon>
        <taxon>Araneae</taxon>
        <taxon>Araneomorphae</taxon>
        <taxon>Entelegynae</taxon>
        <taxon>Araneoidea</taxon>
        <taxon>Araneidae</taxon>
        <taxon>Caerostris</taxon>
    </lineage>
</organism>
<reference evidence="1 2" key="1">
    <citation type="submission" date="2021-06" db="EMBL/GenBank/DDBJ databases">
        <title>Caerostris darwini draft genome.</title>
        <authorList>
            <person name="Kono N."/>
            <person name="Arakawa K."/>
        </authorList>
    </citation>
    <scope>NUCLEOTIDE SEQUENCE [LARGE SCALE GENOMIC DNA]</scope>
</reference>